<dbReference type="Gramene" id="rna44154">
    <property type="protein sequence ID" value="RHN49336.1"/>
    <property type="gene ID" value="gene44154"/>
</dbReference>
<dbReference type="EMBL" id="PSQE01000007">
    <property type="protein sequence ID" value="RHN49336.1"/>
    <property type="molecule type" value="Genomic_DNA"/>
</dbReference>
<gene>
    <name evidence="1" type="ORF">MtrunA17_Chr7g0273411</name>
</gene>
<sequence length="42" mass="4899">MQKTIADLEKLCNERKGVNFVMPSKRKGQEKVLKGQLFVDQY</sequence>
<dbReference type="Proteomes" id="UP000265566">
    <property type="component" value="Chromosome 7"/>
</dbReference>
<comment type="caution">
    <text evidence="1">The sequence shown here is derived from an EMBL/GenBank/DDBJ whole genome shotgun (WGS) entry which is preliminary data.</text>
</comment>
<protein>
    <submittedName>
        <fullName evidence="1">Uncharacterized protein</fullName>
    </submittedName>
</protein>
<name>A0A396H7V8_MEDTR</name>
<dbReference type="AlphaFoldDB" id="A0A396H7V8"/>
<proteinExistence type="predicted"/>
<evidence type="ECO:0000313" key="1">
    <source>
        <dbReference type="EMBL" id="RHN49336.1"/>
    </source>
</evidence>
<organism evidence="1">
    <name type="scientific">Medicago truncatula</name>
    <name type="common">Barrel medic</name>
    <name type="synonym">Medicago tribuloides</name>
    <dbReference type="NCBI Taxonomy" id="3880"/>
    <lineage>
        <taxon>Eukaryota</taxon>
        <taxon>Viridiplantae</taxon>
        <taxon>Streptophyta</taxon>
        <taxon>Embryophyta</taxon>
        <taxon>Tracheophyta</taxon>
        <taxon>Spermatophyta</taxon>
        <taxon>Magnoliopsida</taxon>
        <taxon>eudicotyledons</taxon>
        <taxon>Gunneridae</taxon>
        <taxon>Pentapetalae</taxon>
        <taxon>rosids</taxon>
        <taxon>fabids</taxon>
        <taxon>Fabales</taxon>
        <taxon>Fabaceae</taxon>
        <taxon>Papilionoideae</taxon>
        <taxon>50 kb inversion clade</taxon>
        <taxon>NPAAA clade</taxon>
        <taxon>Hologalegina</taxon>
        <taxon>IRL clade</taxon>
        <taxon>Trifolieae</taxon>
        <taxon>Medicago</taxon>
    </lineage>
</organism>
<accession>A0A396H7V8</accession>
<reference evidence="1" key="1">
    <citation type="journal article" date="2018" name="Nat. Plants">
        <title>Whole-genome landscape of Medicago truncatula symbiotic genes.</title>
        <authorList>
            <person name="Pecrix Y."/>
            <person name="Gamas P."/>
            <person name="Carrere S."/>
        </authorList>
    </citation>
    <scope>NUCLEOTIDE SEQUENCE</scope>
    <source>
        <tissue evidence="1">Leaves</tissue>
    </source>
</reference>